<gene>
    <name evidence="5" type="ORF">AAE039_07175</name>
</gene>
<dbReference type="EMBL" id="JBBYHY010000003">
    <property type="protein sequence ID" value="MEL3953341.1"/>
    <property type="molecule type" value="Genomic_DNA"/>
</dbReference>
<evidence type="ECO:0000313" key="6">
    <source>
        <dbReference type="Proteomes" id="UP001455088"/>
    </source>
</evidence>
<proteinExistence type="predicted"/>
<dbReference type="InterPro" id="IPR050491">
    <property type="entry name" value="AmpC-like"/>
</dbReference>
<evidence type="ECO:0000256" key="1">
    <source>
        <dbReference type="SAM" id="MobiDB-lite"/>
    </source>
</evidence>
<evidence type="ECO:0000256" key="2">
    <source>
        <dbReference type="SAM" id="Phobius"/>
    </source>
</evidence>
<dbReference type="InterPro" id="IPR001466">
    <property type="entry name" value="Beta-lactam-related"/>
</dbReference>
<feature type="transmembrane region" description="Helical" evidence="2">
    <location>
        <begin position="533"/>
        <end position="554"/>
    </location>
</feature>
<keyword evidence="3" id="KW-0732">Signal</keyword>
<feature type="domain" description="Beta-lactamase-related" evidence="4">
    <location>
        <begin position="73"/>
        <end position="394"/>
    </location>
</feature>
<dbReference type="PANTHER" id="PTHR46825">
    <property type="entry name" value="D-ALANYL-D-ALANINE-CARBOXYPEPTIDASE/ENDOPEPTIDASE AMPH"/>
    <property type="match status" value="1"/>
</dbReference>
<dbReference type="Proteomes" id="UP001455088">
    <property type="component" value="Unassembled WGS sequence"/>
</dbReference>
<accession>A0ABU9JMN9</accession>
<dbReference type="Pfam" id="PF00144">
    <property type="entry name" value="Beta-lactamase"/>
    <property type="match status" value="1"/>
</dbReference>
<dbReference type="EC" id="3.1.1.103" evidence="5"/>
<evidence type="ECO:0000313" key="5">
    <source>
        <dbReference type="EMBL" id="MEL3953341.1"/>
    </source>
</evidence>
<evidence type="ECO:0000259" key="4">
    <source>
        <dbReference type="Pfam" id="PF00144"/>
    </source>
</evidence>
<feature type="compositionally biased region" description="Polar residues" evidence="1">
    <location>
        <begin position="51"/>
        <end position="60"/>
    </location>
</feature>
<reference evidence="5 6" key="1">
    <citation type="submission" date="2024-04" db="EMBL/GenBank/DDBJ databases">
        <title>Bacterial endophytes with biocontrol capabilities against important plant pathogens.</title>
        <authorList>
            <person name="Alayande K.A."/>
        </authorList>
    </citation>
    <scope>NUCLEOTIDE SEQUENCE [LARGE SCALE GENOMIC DNA]</scope>
    <source>
        <strain evidence="5 6">KV22</strain>
    </source>
</reference>
<keyword evidence="5" id="KW-0378">Hydrolase</keyword>
<dbReference type="RefSeq" id="WP_341986770.1">
    <property type="nucleotide sequence ID" value="NZ_JBBYHY010000003.1"/>
</dbReference>
<sequence length="674" mass="73453">MNTTSHRPRATQWRTLISGMLLASTAAFSPLHAQAPTPAAAPGPATTESPDTITPASAPTGTLDAARVDTFLDGLVPYLMAQGDLAGAVVTVVENGRVVTERGFGFSDVEKRTPVDPKTTLFRPGSISKLFVWTSVMQLVEQGKLDLDADINTYLDIKVPAKGEPITLRQIMTHTSGLEERMRYLIVLGPDHPANRDNYLKDWVPNQISAPGTTPAYSNYATGIASYIVERVSGQRFEDYARQHILQPLDMQYASFEQKLPAELLPHAAKGYLLGSGKSYPAEKNTAPGVGGLYASGSAMSRFMMATLNHGELDGQRIMRAETNAQMLTPQAAILPHLPRMTLGWMASDTGGYDTRSHGGTMLFFYSWLWMIPERNIGVFVSTNSVGRDAAGSALRAQVWERFVENFLPTLPIERAGPGVDAATAREHAAALAGMNWQSTRRSDSSYLRMLSLFAPTRVHLQEDGTITVDGQKGLNGQLLRWREVSPWLWQQENGRGLLEVKVKDGRPVYFSGGPFASVFGFEPIPGWRSPAWLRPALFVALGLLTLSAVLRIGGVFVRRYYRAIAPVEGRGLRWLQTLALTTQLGTVIAWALYVKSIAGPGAISSYTNGPLILVQALSWLSVVAAIALVWVAVRAPASWPRVRRYGAWVVALAGLVVAFVAITQRLISTGLQL</sequence>
<feature type="chain" id="PRO_5046592064" evidence="3">
    <location>
        <begin position="34"/>
        <end position="674"/>
    </location>
</feature>
<comment type="caution">
    <text evidence="5">The sequence shown here is derived from an EMBL/GenBank/DDBJ whole genome shotgun (WGS) entry which is preliminary data.</text>
</comment>
<dbReference type="GO" id="GO:0016787">
    <property type="term" value="F:hydrolase activity"/>
    <property type="evidence" value="ECO:0007669"/>
    <property type="project" value="UniProtKB-KW"/>
</dbReference>
<keyword evidence="2" id="KW-0472">Membrane</keyword>
<feature type="signal peptide" evidence="3">
    <location>
        <begin position="1"/>
        <end position="33"/>
    </location>
</feature>
<keyword evidence="2" id="KW-1133">Transmembrane helix</keyword>
<dbReference type="PANTHER" id="PTHR46825:SF9">
    <property type="entry name" value="BETA-LACTAMASE-RELATED DOMAIN-CONTAINING PROTEIN"/>
    <property type="match status" value="1"/>
</dbReference>
<feature type="region of interest" description="Disordered" evidence="1">
    <location>
        <begin position="34"/>
        <end position="60"/>
    </location>
</feature>
<name>A0ABU9JMN9_9GAMM</name>
<feature type="transmembrane region" description="Helical" evidence="2">
    <location>
        <begin position="646"/>
        <end position="668"/>
    </location>
</feature>
<feature type="compositionally biased region" description="Low complexity" evidence="1">
    <location>
        <begin position="34"/>
        <end position="50"/>
    </location>
</feature>
<feature type="transmembrane region" description="Helical" evidence="2">
    <location>
        <begin position="614"/>
        <end position="634"/>
    </location>
</feature>
<dbReference type="InterPro" id="IPR012338">
    <property type="entry name" value="Beta-lactam/transpept-like"/>
</dbReference>
<feature type="transmembrane region" description="Helical" evidence="2">
    <location>
        <begin position="575"/>
        <end position="594"/>
    </location>
</feature>
<keyword evidence="6" id="KW-1185">Reference proteome</keyword>
<evidence type="ECO:0000256" key="3">
    <source>
        <dbReference type="SAM" id="SignalP"/>
    </source>
</evidence>
<protein>
    <submittedName>
        <fullName evidence="5">Serine hydrolase domain-containing protein</fullName>
        <ecNumber evidence="5">3.1.1.103</ecNumber>
    </submittedName>
</protein>
<dbReference type="SUPFAM" id="SSF56601">
    <property type="entry name" value="beta-lactamase/transpeptidase-like"/>
    <property type="match status" value="1"/>
</dbReference>
<organism evidence="5 6">
    <name type="scientific">Stenotrophomonas bentonitica</name>
    <dbReference type="NCBI Taxonomy" id="1450134"/>
    <lineage>
        <taxon>Bacteria</taxon>
        <taxon>Pseudomonadati</taxon>
        <taxon>Pseudomonadota</taxon>
        <taxon>Gammaproteobacteria</taxon>
        <taxon>Lysobacterales</taxon>
        <taxon>Lysobacteraceae</taxon>
        <taxon>Stenotrophomonas</taxon>
    </lineage>
</organism>
<dbReference type="Gene3D" id="3.40.710.10">
    <property type="entry name" value="DD-peptidase/beta-lactamase superfamily"/>
    <property type="match status" value="1"/>
</dbReference>
<keyword evidence="2" id="KW-0812">Transmembrane</keyword>